<evidence type="ECO:0000313" key="2">
    <source>
        <dbReference type="EMBL" id="MFD1985701.1"/>
    </source>
</evidence>
<dbReference type="RefSeq" id="WP_379102231.1">
    <property type="nucleotide sequence ID" value="NZ_JBHUGZ010000017.1"/>
</dbReference>
<dbReference type="InterPro" id="IPR004360">
    <property type="entry name" value="Glyas_Fos-R_dOase_dom"/>
</dbReference>
<keyword evidence="3" id="KW-1185">Reference proteome</keyword>
<dbReference type="Pfam" id="PF00903">
    <property type="entry name" value="Glyoxalase"/>
    <property type="match status" value="1"/>
</dbReference>
<feature type="domain" description="VOC" evidence="1">
    <location>
        <begin position="23"/>
        <end position="142"/>
    </location>
</feature>
<dbReference type="PROSITE" id="PS51819">
    <property type="entry name" value="VOC"/>
    <property type="match status" value="1"/>
</dbReference>
<accession>A0ABW4UFA8</accession>
<comment type="caution">
    <text evidence="2">The sequence shown here is derived from an EMBL/GenBank/DDBJ whole genome shotgun (WGS) entry which is preliminary data.</text>
</comment>
<dbReference type="SUPFAM" id="SSF54593">
    <property type="entry name" value="Glyoxalase/Bleomycin resistance protein/Dihydroxybiphenyl dioxygenase"/>
    <property type="match status" value="1"/>
</dbReference>
<name>A0ABW4UFA8_9HYPH</name>
<evidence type="ECO:0000313" key="3">
    <source>
        <dbReference type="Proteomes" id="UP001597405"/>
    </source>
</evidence>
<dbReference type="InterPro" id="IPR029068">
    <property type="entry name" value="Glyas_Bleomycin-R_OHBP_Dase"/>
</dbReference>
<dbReference type="EMBL" id="JBHUGZ010000017">
    <property type="protein sequence ID" value="MFD1985701.1"/>
    <property type="molecule type" value="Genomic_DNA"/>
</dbReference>
<dbReference type="Proteomes" id="UP001597405">
    <property type="component" value="Unassembled WGS sequence"/>
</dbReference>
<sequence length="208" mass="22303">MNAILASGEAATKNQKARAVDMKLEVAVIPVADVGRAKNFYTNLGWRVDADFVRGDGSRAVQLTPPGSPSSIHLGEKSVLFLVVSDIEAARTELAEHGVEITEVFHRGNAGPIGGPAPNRASYGSLASFSDPDGNQWVLQEVTTRLPGRVDTNVTTFTSATELAAAMHRAAVAHGEHEKRNGGQRDENWPAWYSEYMVAEQAGKPLPL</sequence>
<reference evidence="3" key="1">
    <citation type="journal article" date="2019" name="Int. J. Syst. Evol. Microbiol.">
        <title>The Global Catalogue of Microorganisms (GCM) 10K type strain sequencing project: providing services to taxonomists for standard genome sequencing and annotation.</title>
        <authorList>
            <consortium name="The Broad Institute Genomics Platform"/>
            <consortium name="The Broad Institute Genome Sequencing Center for Infectious Disease"/>
            <person name="Wu L."/>
            <person name="Ma J."/>
        </authorList>
    </citation>
    <scope>NUCLEOTIDE SEQUENCE [LARGE SCALE GENOMIC DNA]</scope>
    <source>
        <strain evidence="3">CGMCC 1.16225</strain>
    </source>
</reference>
<gene>
    <name evidence="2" type="ORF">ACFSOZ_24960</name>
</gene>
<dbReference type="InterPro" id="IPR037523">
    <property type="entry name" value="VOC_core"/>
</dbReference>
<proteinExistence type="predicted"/>
<evidence type="ECO:0000259" key="1">
    <source>
        <dbReference type="PROSITE" id="PS51819"/>
    </source>
</evidence>
<protein>
    <submittedName>
        <fullName evidence="2">VOC family protein</fullName>
    </submittedName>
</protein>
<dbReference type="Gene3D" id="3.10.180.10">
    <property type="entry name" value="2,3-Dihydroxybiphenyl 1,2-Dioxygenase, domain 1"/>
    <property type="match status" value="1"/>
</dbReference>
<organism evidence="2 3">
    <name type="scientific">Mesorhizobium newzealandense</name>
    <dbReference type="NCBI Taxonomy" id="1300302"/>
    <lineage>
        <taxon>Bacteria</taxon>
        <taxon>Pseudomonadati</taxon>
        <taxon>Pseudomonadota</taxon>
        <taxon>Alphaproteobacteria</taxon>
        <taxon>Hyphomicrobiales</taxon>
        <taxon>Phyllobacteriaceae</taxon>
        <taxon>Mesorhizobium</taxon>
    </lineage>
</organism>